<proteinExistence type="predicted"/>
<dbReference type="AlphaFoldDB" id="A0A8S1M4G3"/>
<evidence type="ECO:0000313" key="3">
    <source>
        <dbReference type="Proteomes" id="UP000692954"/>
    </source>
</evidence>
<keyword evidence="1" id="KW-0812">Transmembrane</keyword>
<evidence type="ECO:0000313" key="2">
    <source>
        <dbReference type="EMBL" id="CAD8075758.1"/>
    </source>
</evidence>
<keyword evidence="1" id="KW-1133">Transmembrane helix</keyword>
<feature type="transmembrane region" description="Helical" evidence="1">
    <location>
        <begin position="6"/>
        <end position="26"/>
    </location>
</feature>
<name>A0A8S1M4G3_9CILI</name>
<sequence length="180" mass="21475">MYQKYLIHLILITCFWIQIYFIQTIYQQINQLIKKLFSNLISPLIILFNRQLENPGFSKGQTFQNLKDMDLMCLKNNRQYILAKQQIGIIKETSDFSVYRIKQYNWVYTISTIDYFYTFIANPFGITCCSILSDPLKLWVQLKLIIIMVLDVYTKTNEEDNEFPQFQCFQVQIIATDIKT</sequence>
<keyword evidence="1" id="KW-0472">Membrane</keyword>
<evidence type="ECO:0008006" key="4">
    <source>
        <dbReference type="Google" id="ProtNLM"/>
    </source>
</evidence>
<reference evidence="2" key="1">
    <citation type="submission" date="2021-01" db="EMBL/GenBank/DDBJ databases">
        <authorList>
            <consortium name="Genoscope - CEA"/>
            <person name="William W."/>
        </authorList>
    </citation>
    <scope>NUCLEOTIDE SEQUENCE</scope>
</reference>
<protein>
    <recommendedName>
        <fullName evidence="4">Transmembrane protein</fullName>
    </recommendedName>
</protein>
<gene>
    <name evidence="2" type="ORF">PSON_ATCC_30995.1.T0340004</name>
</gene>
<dbReference type="EMBL" id="CAJJDN010000034">
    <property type="protein sequence ID" value="CAD8075758.1"/>
    <property type="molecule type" value="Genomic_DNA"/>
</dbReference>
<dbReference type="OrthoDB" id="409395at2759"/>
<accession>A0A8S1M4G3</accession>
<comment type="caution">
    <text evidence="2">The sequence shown here is derived from an EMBL/GenBank/DDBJ whole genome shotgun (WGS) entry which is preliminary data.</text>
</comment>
<dbReference type="Proteomes" id="UP000692954">
    <property type="component" value="Unassembled WGS sequence"/>
</dbReference>
<organism evidence="2 3">
    <name type="scientific">Paramecium sonneborni</name>
    <dbReference type="NCBI Taxonomy" id="65129"/>
    <lineage>
        <taxon>Eukaryota</taxon>
        <taxon>Sar</taxon>
        <taxon>Alveolata</taxon>
        <taxon>Ciliophora</taxon>
        <taxon>Intramacronucleata</taxon>
        <taxon>Oligohymenophorea</taxon>
        <taxon>Peniculida</taxon>
        <taxon>Parameciidae</taxon>
        <taxon>Paramecium</taxon>
    </lineage>
</organism>
<keyword evidence="3" id="KW-1185">Reference proteome</keyword>
<evidence type="ECO:0000256" key="1">
    <source>
        <dbReference type="SAM" id="Phobius"/>
    </source>
</evidence>